<sequence>MNSPLDEGQLMSFEHMNRAQKRAFILRDQLKYDEEQHLDVFIDGLRNPEPPRYRRTSSGVQPVFEEVTLKHSTTHFDLGNVEFSDKSIRRVHLTCVGDSYEMHESDAISSNEDDFNSVPLNYYVAQKIMPSFKKKYEAIYARMQRINDMRKHVYEQACNRLPKTSSRFKEGKSLGKLMSSNPVTESIQSDSDSRKRPSDSVVRHPLNKKKRISVENVTSSIKTDVMNRLSDQTKVDLFNAFVKSAFPDLDNLLMASWNVVSIFVNVGSEDLMLHNSIGDLHEVLLRFNELLGKKKKGNVGGGAASPRNDARNGSVRNTPSAQGPGPLDGSGDLTSRDRSRDRLVEIPAGAHEGAYVARTESPNTTCPRRSNARYEAEGRPVSNLRHQQLSSNQQQKSSPLHQPDSEQPTPKQTPSRHRPQSLSDLLMHSPPKDARRGSHDILKTMAVSIEEDTISSIEEGYTDIQAQMSPAPDKPSPPYTSTSNRRAELAELAEQRARMPPPSSSQPQYPAQRDAKRYGMFTSHHGRSSADERLDSLFVVDDDDEDGEAVQIPGMQEVDLEMELADSGGKKGVSLGKSILGAPKRPPNATGEAPVAPMMHISSAGKAAGQNGADGRAQ</sequence>
<accession>A0A9P6GFE8</accession>
<proteinExistence type="predicted"/>
<feature type="compositionally biased region" description="Basic and acidic residues" evidence="1">
    <location>
        <begin position="191"/>
        <end position="202"/>
    </location>
</feature>
<keyword evidence="3" id="KW-1185">Reference proteome</keyword>
<feature type="compositionally biased region" description="Basic and acidic residues" evidence="1">
    <location>
        <begin position="334"/>
        <end position="344"/>
    </location>
</feature>
<protein>
    <submittedName>
        <fullName evidence="2">Uncharacterized protein</fullName>
    </submittedName>
</protein>
<name>A0A9P6GFE8_9PLEO</name>
<evidence type="ECO:0000313" key="3">
    <source>
        <dbReference type="Proteomes" id="UP000756921"/>
    </source>
</evidence>
<dbReference type="EMBL" id="WJXW01000008">
    <property type="protein sequence ID" value="KAF9734010.1"/>
    <property type="molecule type" value="Genomic_DNA"/>
</dbReference>
<dbReference type="AlphaFoldDB" id="A0A9P6GFE8"/>
<dbReference type="OrthoDB" id="3795533at2759"/>
<reference evidence="2" key="1">
    <citation type="journal article" date="2020" name="Mol. Plant Microbe Interact.">
        <title>Genome Sequence of the Biocontrol Agent Coniothyrium minitans strain Conio (IMI 134523).</title>
        <authorList>
            <person name="Patel D."/>
            <person name="Shittu T.A."/>
            <person name="Baroncelli R."/>
            <person name="Muthumeenakshi S."/>
            <person name="Osborne T.H."/>
            <person name="Janganan T.K."/>
            <person name="Sreenivasaprasad S."/>
        </authorList>
    </citation>
    <scope>NUCLEOTIDE SEQUENCE</scope>
    <source>
        <strain evidence="2">Conio</strain>
    </source>
</reference>
<evidence type="ECO:0000313" key="2">
    <source>
        <dbReference type="EMBL" id="KAF9734010.1"/>
    </source>
</evidence>
<feature type="region of interest" description="Disordered" evidence="1">
    <location>
        <begin position="494"/>
        <end position="529"/>
    </location>
</feature>
<feature type="region of interest" description="Disordered" evidence="1">
    <location>
        <begin position="165"/>
        <end position="207"/>
    </location>
</feature>
<dbReference type="Proteomes" id="UP000756921">
    <property type="component" value="Unassembled WGS sequence"/>
</dbReference>
<gene>
    <name evidence="2" type="ORF">PMIN01_08353</name>
</gene>
<feature type="compositionally biased region" description="Polar residues" evidence="1">
    <location>
        <begin position="178"/>
        <end position="188"/>
    </location>
</feature>
<organism evidence="2 3">
    <name type="scientific">Paraphaeosphaeria minitans</name>
    <dbReference type="NCBI Taxonomy" id="565426"/>
    <lineage>
        <taxon>Eukaryota</taxon>
        <taxon>Fungi</taxon>
        <taxon>Dikarya</taxon>
        <taxon>Ascomycota</taxon>
        <taxon>Pezizomycotina</taxon>
        <taxon>Dothideomycetes</taxon>
        <taxon>Pleosporomycetidae</taxon>
        <taxon>Pleosporales</taxon>
        <taxon>Massarineae</taxon>
        <taxon>Didymosphaeriaceae</taxon>
        <taxon>Paraphaeosphaeria</taxon>
    </lineage>
</organism>
<feature type="compositionally biased region" description="Low complexity" evidence="1">
    <location>
        <begin position="382"/>
        <end position="398"/>
    </location>
</feature>
<feature type="region of interest" description="Disordered" evidence="1">
    <location>
        <begin position="575"/>
        <end position="595"/>
    </location>
</feature>
<evidence type="ECO:0000256" key="1">
    <source>
        <dbReference type="SAM" id="MobiDB-lite"/>
    </source>
</evidence>
<comment type="caution">
    <text evidence="2">The sequence shown here is derived from an EMBL/GenBank/DDBJ whole genome shotgun (WGS) entry which is preliminary data.</text>
</comment>
<feature type="region of interest" description="Disordered" evidence="1">
    <location>
        <begin position="295"/>
        <end position="438"/>
    </location>
</feature>